<evidence type="ECO:0000256" key="1">
    <source>
        <dbReference type="SAM" id="SignalP"/>
    </source>
</evidence>
<keyword evidence="1" id="KW-0732">Signal</keyword>
<accession>A0A194AM40</accession>
<dbReference type="InterPro" id="IPR011992">
    <property type="entry name" value="EF-hand-dom_pair"/>
</dbReference>
<protein>
    <submittedName>
        <fullName evidence="2">Putative mantle 1</fullName>
    </submittedName>
</protein>
<evidence type="ECO:0000313" key="2">
    <source>
        <dbReference type="EMBL" id="JAS03288.1"/>
    </source>
</evidence>
<feature type="chain" id="PRO_5013481102" evidence="1">
    <location>
        <begin position="25"/>
        <end position="138"/>
    </location>
</feature>
<dbReference type="Gene3D" id="1.10.238.10">
    <property type="entry name" value="EF-hand"/>
    <property type="match status" value="1"/>
</dbReference>
<dbReference type="EMBL" id="GELH01000983">
    <property type="protein sequence ID" value="JAS03289.1"/>
    <property type="molecule type" value="Transcribed_RNA"/>
</dbReference>
<feature type="signal peptide" evidence="1">
    <location>
        <begin position="1"/>
        <end position="24"/>
    </location>
</feature>
<dbReference type="AlphaFoldDB" id="A0A194AM40"/>
<sequence>MKCLTSIATVFVIVHVLNVMSCDARRESWWRRTTKSIGAGFGSDGAHFKVGIQWRRKKRDTENQGKFNLKSKLNPCELASYDKDMGGLVKNTTIEQIFKIAEVADVFFAEADENGDAKISASEFDAISSKINKCQTKQ</sequence>
<dbReference type="SUPFAM" id="SSF47473">
    <property type="entry name" value="EF-hand"/>
    <property type="match status" value="1"/>
</dbReference>
<organism evidence="2">
    <name type="scientific">Pinctada fucata</name>
    <name type="common">Akoya pearl oyster</name>
    <name type="synonym">Pinctada imbricata fucata</name>
    <dbReference type="NCBI Taxonomy" id="50426"/>
    <lineage>
        <taxon>Eukaryota</taxon>
        <taxon>Metazoa</taxon>
        <taxon>Spiralia</taxon>
        <taxon>Lophotrochozoa</taxon>
        <taxon>Mollusca</taxon>
        <taxon>Bivalvia</taxon>
        <taxon>Autobranchia</taxon>
        <taxon>Pteriomorphia</taxon>
        <taxon>Pterioida</taxon>
        <taxon>Pterioidea</taxon>
        <taxon>Pteriidae</taxon>
        <taxon>Pinctada</taxon>
    </lineage>
</organism>
<dbReference type="EMBL" id="GELH01000984">
    <property type="protein sequence ID" value="JAS03288.1"/>
    <property type="molecule type" value="Transcribed_RNA"/>
</dbReference>
<proteinExistence type="predicted"/>
<name>A0A194AM40_PINFU</name>
<reference evidence="2" key="1">
    <citation type="submission" date="2016-03" db="EMBL/GenBank/DDBJ databases">
        <authorList>
            <person name="Ploux O."/>
        </authorList>
    </citation>
    <scope>NUCLEOTIDE SEQUENCE</scope>
    <source>
        <tissue evidence="2">Mantle</tissue>
    </source>
</reference>